<proteinExistence type="predicted"/>
<evidence type="ECO:0000313" key="1">
    <source>
        <dbReference type="EMBL" id="ATS92577.1"/>
    </source>
</evidence>
<accession>A0A2I5AR70</accession>
<gene>
    <name evidence="1" type="ORF">GC1_00009</name>
</gene>
<protein>
    <submittedName>
        <fullName evidence="1">DNA packaging ATPase</fullName>
    </submittedName>
</protein>
<organism evidence="1 2">
    <name type="scientific">Gluconobacter phage GC1</name>
    <dbReference type="NCBI Taxonomy" id="2047788"/>
    <lineage>
        <taxon>Viruses</taxon>
        <taxon>Varidnaviria</taxon>
        <taxon>Bamfordvirae</taxon>
        <taxon>Preplasmiviricota</taxon>
        <taxon>Prepoliviricotina</taxon>
        <taxon>Tectiliviricetes</taxon>
        <taxon>Kalamavirales</taxon>
        <taxon>Tectiviridae</taxon>
        <taxon>Gammatectivirus</taxon>
        <taxon>Gammatectivirus GC1</taxon>
    </lineage>
</organism>
<dbReference type="Proteomes" id="UP000241016">
    <property type="component" value="Segment"/>
</dbReference>
<name>A0A2I5AR70_9VIRU</name>
<evidence type="ECO:0000313" key="2">
    <source>
        <dbReference type="Proteomes" id="UP000241016"/>
    </source>
</evidence>
<dbReference type="InterPro" id="IPR027417">
    <property type="entry name" value="P-loop_NTPase"/>
</dbReference>
<sequence length="225" mass="25755">MVNFPDDTKRLVILGMTGSGKSVVGAYHLSRRSFDRMPWVIFDPKRDDLLNSLGAKEIALDEKPPSEPGLYIVHPVPGADDEAVELFLSRVVNRAVDTRAGTGVYFDEGYSIPSRSPSFRRILTQGRSLRVPAITLSQRPVWMDRFVWSESDFVQYMKLRSQDDRDQTRAWLPADIEKPLPKYHSLYYDVAADEVTLFKPVPHPDDIAEMVRKRTMGPKKKVRYL</sequence>
<dbReference type="EMBL" id="MG159787">
    <property type="protein sequence ID" value="ATS92577.1"/>
    <property type="molecule type" value="Genomic_DNA"/>
</dbReference>
<dbReference type="OrthoDB" id="19573at10239"/>
<keyword evidence="2" id="KW-1185">Reference proteome</keyword>
<dbReference type="SUPFAM" id="SSF52540">
    <property type="entry name" value="P-loop containing nucleoside triphosphate hydrolases"/>
    <property type="match status" value="1"/>
</dbReference>
<dbReference type="Gene3D" id="3.40.50.300">
    <property type="entry name" value="P-loop containing nucleotide triphosphate hydrolases"/>
    <property type="match status" value="1"/>
</dbReference>
<reference evidence="1 2" key="1">
    <citation type="journal article" date="2018" name="Viruses">
        <title>Bacteriophage GC1, a Novel Tectivirus Infecting Gluconobacter Cerinus, an Acetic Acid Bacterium Associated with Wine-Making.</title>
        <authorList>
            <person name="Philippe C."/>
            <person name="Krupovic M."/>
            <person name="Jaomanjaka F."/>
            <person name="Claisse O."/>
            <person name="Petrel M."/>
            <person name="le Marrec C."/>
        </authorList>
    </citation>
    <scope>NUCLEOTIDE SEQUENCE [LARGE SCALE GENOMIC DNA]</scope>
</reference>
<dbReference type="SMR" id="A0A2I5AR70"/>